<comment type="caution">
    <text evidence="1">The sequence shown here is derived from an EMBL/GenBank/DDBJ whole genome shotgun (WGS) entry which is preliminary data.</text>
</comment>
<reference evidence="1" key="1">
    <citation type="journal article" date="2015" name="Nature">
        <title>Complex archaea that bridge the gap between prokaryotes and eukaryotes.</title>
        <authorList>
            <person name="Spang A."/>
            <person name="Saw J.H."/>
            <person name="Jorgensen S.L."/>
            <person name="Zaremba-Niedzwiedzka K."/>
            <person name="Martijn J."/>
            <person name="Lind A.E."/>
            <person name="van Eijk R."/>
            <person name="Schleper C."/>
            <person name="Guy L."/>
            <person name="Ettema T.J."/>
        </authorList>
    </citation>
    <scope>NUCLEOTIDE SEQUENCE</scope>
</reference>
<proteinExistence type="predicted"/>
<accession>A0A0F9Q1E6</accession>
<organism evidence="1">
    <name type="scientific">marine sediment metagenome</name>
    <dbReference type="NCBI Taxonomy" id="412755"/>
    <lineage>
        <taxon>unclassified sequences</taxon>
        <taxon>metagenomes</taxon>
        <taxon>ecological metagenomes</taxon>
    </lineage>
</organism>
<dbReference type="AlphaFoldDB" id="A0A0F9Q1E6"/>
<name>A0A0F9Q1E6_9ZZZZ</name>
<evidence type="ECO:0000313" key="1">
    <source>
        <dbReference type="EMBL" id="KKM99237.1"/>
    </source>
</evidence>
<sequence length="95" mass="10517">MIKLENTKINVVPAKETNSLRDKVKDAVKKELKHFGENIDDGLACDMADAIFDTLGISEDDQDIEGAKVVVDKPFCVMCPKCEHGFMTDESLEGK</sequence>
<protein>
    <submittedName>
        <fullName evidence="1">Uncharacterized protein</fullName>
    </submittedName>
</protein>
<dbReference type="EMBL" id="LAZR01005520">
    <property type="protein sequence ID" value="KKM99237.1"/>
    <property type="molecule type" value="Genomic_DNA"/>
</dbReference>
<gene>
    <name evidence="1" type="ORF">LCGC14_1149760</name>
</gene>